<protein>
    <submittedName>
        <fullName evidence="1">Uncharacterized protein</fullName>
    </submittedName>
</protein>
<reference evidence="1" key="1">
    <citation type="submission" date="2014-09" db="EMBL/GenBank/DDBJ databases">
        <authorList>
            <person name="Magalhaes I.L.F."/>
            <person name="Oliveira U."/>
            <person name="Santos F.R."/>
            <person name="Vidigal T.H.D.A."/>
            <person name="Brescovit A.D."/>
            <person name="Santos A.J."/>
        </authorList>
    </citation>
    <scope>NUCLEOTIDE SEQUENCE</scope>
    <source>
        <tissue evidence="1">Shoot tissue taken approximately 20 cm above the soil surface</tissue>
    </source>
</reference>
<sequence length="9" mass="1129">MGLRLMPRR</sequence>
<evidence type="ECO:0000313" key="1">
    <source>
        <dbReference type="EMBL" id="JAE13446.1"/>
    </source>
</evidence>
<accession>A0A0A9FT06</accession>
<dbReference type="EMBL" id="GBRH01184450">
    <property type="protein sequence ID" value="JAE13446.1"/>
    <property type="molecule type" value="Transcribed_RNA"/>
</dbReference>
<reference evidence="1" key="2">
    <citation type="journal article" date="2015" name="Data Brief">
        <title>Shoot transcriptome of the giant reed, Arundo donax.</title>
        <authorList>
            <person name="Barrero R.A."/>
            <person name="Guerrero F.D."/>
            <person name="Moolhuijzen P."/>
            <person name="Goolsby J.A."/>
            <person name="Tidwell J."/>
            <person name="Bellgard S.E."/>
            <person name="Bellgard M.I."/>
        </authorList>
    </citation>
    <scope>NUCLEOTIDE SEQUENCE</scope>
    <source>
        <tissue evidence="1">Shoot tissue taken approximately 20 cm above the soil surface</tissue>
    </source>
</reference>
<organism evidence="1">
    <name type="scientific">Arundo donax</name>
    <name type="common">Giant reed</name>
    <name type="synonym">Donax arundinaceus</name>
    <dbReference type="NCBI Taxonomy" id="35708"/>
    <lineage>
        <taxon>Eukaryota</taxon>
        <taxon>Viridiplantae</taxon>
        <taxon>Streptophyta</taxon>
        <taxon>Embryophyta</taxon>
        <taxon>Tracheophyta</taxon>
        <taxon>Spermatophyta</taxon>
        <taxon>Magnoliopsida</taxon>
        <taxon>Liliopsida</taxon>
        <taxon>Poales</taxon>
        <taxon>Poaceae</taxon>
        <taxon>PACMAD clade</taxon>
        <taxon>Arundinoideae</taxon>
        <taxon>Arundineae</taxon>
        <taxon>Arundo</taxon>
    </lineage>
</organism>
<name>A0A0A9FT06_ARUDO</name>
<proteinExistence type="predicted"/>